<feature type="domain" description="Histidine kinase" evidence="18">
    <location>
        <begin position="641"/>
        <end position="863"/>
    </location>
</feature>
<dbReference type="Pfam" id="PF05231">
    <property type="entry name" value="MASE1"/>
    <property type="match status" value="1"/>
</dbReference>
<dbReference type="Proteomes" id="UP000642829">
    <property type="component" value="Unassembled WGS sequence"/>
</dbReference>
<dbReference type="GO" id="GO:0005886">
    <property type="term" value="C:plasma membrane"/>
    <property type="evidence" value="ECO:0007669"/>
    <property type="project" value="UniProtKB-SubCell"/>
</dbReference>
<keyword evidence="12" id="KW-0902">Two-component regulatory system</keyword>
<dbReference type="GO" id="GO:0005524">
    <property type="term" value="F:ATP binding"/>
    <property type="evidence" value="ECO:0007669"/>
    <property type="project" value="UniProtKB-KW"/>
</dbReference>
<comment type="subunit">
    <text evidence="14">At low DSF concentrations, interacts with RpfF.</text>
</comment>
<evidence type="ECO:0000313" key="21">
    <source>
        <dbReference type="EMBL" id="GHB90236.1"/>
    </source>
</evidence>
<organism evidence="21 22">
    <name type="scientific">Cerasicoccus arenae</name>
    <dbReference type="NCBI Taxonomy" id="424488"/>
    <lineage>
        <taxon>Bacteria</taxon>
        <taxon>Pseudomonadati</taxon>
        <taxon>Verrucomicrobiota</taxon>
        <taxon>Opitutia</taxon>
        <taxon>Puniceicoccales</taxon>
        <taxon>Cerasicoccaceae</taxon>
        <taxon>Cerasicoccus</taxon>
    </lineage>
</organism>
<keyword evidence="8" id="KW-0547">Nucleotide-binding</keyword>
<dbReference type="Pfam" id="PF02518">
    <property type="entry name" value="HATPase_c"/>
    <property type="match status" value="1"/>
</dbReference>
<dbReference type="PROSITE" id="PS50109">
    <property type="entry name" value="HIS_KIN"/>
    <property type="match status" value="1"/>
</dbReference>
<dbReference type="Pfam" id="PF00072">
    <property type="entry name" value="Response_reg"/>
    <property type="match status" value="1"/>
</dbReference>
<keyword evidence="9" id="KW-0418">Kinase</keyword>
<dbReference type="Gene3D" id="3.30.450.40">
    <property type="match status" value="1"/>
</dbReference>
<dbReference type="InterPro" id="IPR000014">
    <property type="entry name" value="PAS"/>
</dbReference>
<evidence type="ECO:0000259" key="19">
    <source>
        <dbReference type="PROSITE" id="PS50110"/>
    </source>
</evidence>
<dbReference type="InterPro" id="IPR003594">
    <property type="entry name" value="HATPase_dom"/>
</dbReference>
<dbReference type="Gene3D" id="3.30.450.20">
    <property type="entry name" value="PAS domain"/>
    <property type="match status" value="1"/>
</dbReference>
<evidence type="ECO:0000256" key="8">
    <source>
        <dbReference type="ARBA" id="ARBA00022741"/>
    </source>
</evidence>
<feature type="transmembrane region" description="Helical" evidence="17">
    <location>
        <begin position="60"/>
        <end position="87"/>
    </location>
</feature>
<dbReference type="Gene3D" id="3.40.50.2300">
    <property type="match status" value="1"/>
</dbReference>
<dbReference type="PROSITE" id="PS50110">
    <property type="entry name" value="RESPONSE_REGULATORY"/>
    <property type="match status" value="1"/>
</dbReference>
<evidence type="ECO:0000259" key="18">
    <source>
        <dbReference type="PROSITE" id="PS50109"/>
    </source>
</evidence>
<gene>
    <name evidence="21" type="ORF">GCM10007047_01100</name>
</gene>
<feature type="transmembrane region" description="Helical" evidence="17">
    <location>
        <begin position="261"/>
        <end position="281"/>
    </location>
</feature>
<comment type="subcellular location">
    <subcellularLocation>
        <location evidence="2">Cell membrane</location>
        <topology evidence="2">Multi-pass membrane protein</topology>
    </subcellularLocation>
</comment>
<dbReference type="SUPFAM" id="SSF55781">
    <property type="entry name" value="GAF domain-like"/>
    <property type="match status" value="1"/>
</dbReference>
<evidence type="ECO:0000256" key="6">
    <source>
        <dbReference type="ARBA" id="ARBA00022679"/>
    </source>
</evidence>
<dbReference type="InterPro" id="IPR001789">
    <property type="entry name" value="Sig_transdc_resp-reg_receiver"/>
</dbReference>
<dbReference type="InterPro" id="IPR003018">
    <property type="entry name" value="GAF"/>
</dbReference>
<keyword evidence="10" id="KW-0067">ATP-binding</keyword>
<evidence type="ECO:0000256" key="5">
    <source>
        <dbReference type="ARBA" id="ARBA00022553"/>
    </source>
</evidence>
<dbReference type="FunFam" id="1.10.287.130:FF:000002">
    <property type="entry name" value="Two-component osmosensing histidine kinase"/>
    <property type="match status" value="1"/>
</dbReference>
<dbReference type="CDD" id="cd17546">
    <property type="entry name" value="REC_hyHK_CKI1_RcsC-like"/>
    <property type="match status" value="1"/>
</dbReference>
<dbReference type="FunFam" id="3.30.565.10:FF:000010">
    <property type="entry name" value="Sensor histidine kinase RcsC"/>
    <property type="match status" value="1"/>
</dbReference>
<dbReference type="InterPro" id="IPR004358">
    <property type="entry name" value="Sig_transdc_His_kin-like_C"/>
</dbReference>
<keyword evidence="7 17" id="KW-0812">Transmembrane</keyword>
<comment type="catalytic activity">
    <reaction evidence="1">
        <text>ATP + protein L-histidine = ADP + protein N-phospho-L-histidine.</text>
        <dbReference type="EC" id="2.7.13.3"/>
    </reaction>
</comment>
<dbReference type="InterPro" id="IPR036890">
    <property type="entry name" value="HATPase_C_sf"/>
</dbReference>
<dbReference type="InterPro" id="IPR000700">
    <property type="entry name" value="PAS-assoc_C"/>
</dbReference>
<dbReference type="SMART" id="SM00387">
    <property type="entry name" value="HATPase_c"/>
    <property type="match status" value="1"/>
</dbReference>
<dbReference type="Pfam" id="PF00512">
    <property type="entry name" value="HisKA"/>
    <property type="match status" value="1"/>
</dbReference>
<sequence length="1013" mass="112634">MDSAKAALKAPATVPDNRAEANARWWIIILRHLAAVFCYLFLMELGTWMPISAVKESSAFLLWPATGFALAITIRGGWTYLATFGIIALVWNSYNMPFGWFFSAERAGAIVISVGATAFLMRRFLENRSALESIKDVFVFLAIGPLLCGLLLATLTTSSLCLHVEEIPWFEFSRLLTPWWLAEAVGILVLAPFALVWTARTKINWRNRQIFEVAIWLVVLLGVAFAVFDSWAPTDTLKYPLELAMFPIVFWGGIRFGQRGATAGVIIIAIMAVWEILQVLGPSQKYISTPPEFIWVFVGILSATTYFLAAIITEVLRSEEKAASNEQHLQAFIDALPDAAFIISSEGQYLEVYASQLGAFNEVNAWKGDHVSDRWPIELAQDFQNAIRNALDSGQAQSIEYPRYDQGQEYWFEGRVAPMKELTEATDRVIWVAYEITERKKAQEALELRDRILQGVAEATNALLASKELNEGVGKALYSIGRYAQVESIRLIASNPAHEQRKSNERIPWRWSNAPFSQIKRTNEPSLNWDELPENWTNRVANGEVVQCSIEQADGISELMEKRGARSILLTPIYVEGQFWGALELCDHSPRLWDESEIASLRVAAGSLGSFIQSRRGEEALRYAKEAADRANMAKGEFLAMMSHEIRTPMNAVLGYTDLLAETHVDDQQREWLGIVNRSGKALLELINNILDYSKIESRGVELEYLAFDLEQTIMEALELILVKANQKGVKIKYEMAGEPAGRFIGDAHRLRQILLNLVNNAVKFTEKGNVDVLAVIQSTTEAGRCRIDVHVKDTGVGIPAEKLVNLFQPFSQADSSTTRRFGGTGLGLVISKRLVEKMGGDIVVESVNGQGSTFSFHIFLNRAPQEEAEQTSLPIDNSVPLAELAPLRILAIEDEPVNQQLTRDILARMGYVCDTATDESEAEKLLNSNAYDCILMDIQLPGKSGLDIIQDIRANAYGATHARACIIALTANALPGDRKKCLDAGASDYISKPLVISELKEALIRAANHPNP</sequence>
<dbReference type="InterPro" id="IPR029016">
    <property type="entry name" value="GAF-like_dom_sf"/>
</dbReference>
<dbReference type="PRINTS" id="PR00344">
    <property type="entry name" value="BCTRLSENSOR"/>
</dbReference>
<dbReference type="Gene3D" id="3.30.565.10">
    <property type="entry name" value="Histidine kinase-like ATPase, C-terminal domain"/>
    <property type="match status" value="1"/>
</dbReference>
<keyword evidence="4" id="KW-1003">Cell membrane</keyword>
<feature type="transmembrane region" description="Helical" evidence="17">
    <location>
        <begin position="107"/>
        <end position="125"/>
    </location>
</feature>
<evidence type="ECO:0000313" key="22">
    <source>
        <dbReference type="Proteomes" id="UP000642829"/>
    </source>
</evidence>
<dbReference type="InterPro" id="IPR005467">
    <property type="entry name" value="His_kinase_dom"/>
</dbReference>
<dbReference type="Gene3D" id="1.10.287.130">
    <property type="match status" value="1"/>
</dbReference>
<dbReference type="SMART" id="SM00388">
    <property type="entry name" value="HisKA"/>
    <property type="match status" value="1"/>
</dbReference>
<dbReference type="InterPro" id="IPR035965">
    <property type="entry name" value="PAS-like_dom_sf"/>
</dbReference>
<evidence type="ECO:0000256" key="9">
    <source>
        <dbReference type="ARBA" id="ARBA00022777"/>
    </source>
</evidence>
<comment type="caution">
    <text evidence="21">The sequence shown here is derived from an EMBL/GenBank/DDBJ whole genome shotgun (WGS) entry which is preliminary data.</text>
</comment>
<dbReference type="InterPro" id="IPR013656">
    <property type="entry name" value="PAS_4"/>
</dbReference>
<keyword evidence="22" id="KW-1185">Reference proteome</keyword>
<dbReference type="EC" id="2.7.13.3" evidence="3"/>
<dbReference type="SUPFAM" id="SSF55874">
    <property type="entry name" value="ATPase domain of HSP90 chaperone/DNA topoisomerase II/histidine kinase"/>
    <property type="match status" value="1"/>
</dbReference>
<dbReference type="InterPro" id="IPR036097">
    <property type="entry name" value="HisK_dim/P_sf"/>
</dbReference>
<evidence type="ECO:0000256" key="3">
    <source>
        <dbReference type="ARBA" id="ARBA00012438"/>
    </source>
</evidence>
<dbReference type="SUPFAM" id="SSF52172">
    <property type="entry name" value="CheY-like"/>
    <property type="match status" value="1"/>
</dbReference>
<evidence type="ECO:0000256" key="16">
    <source>
        <dbReference type="PROSITE-ProRule" id="PRU00169"/>
    </source>
</evidence>
<dbReference type="Pfam" id="PF01590">
    <property type="entry name" value="GAF"/>
    <property type="match status" value="1"/>
</dbReference>
<evidence type="ECO:0000256" key="13">
    <source>
        <dbReference type="ARBA" id="ARBA00023136"/>
    </source>
</evidence>
<dbReference type="GO" id="GO:0000155">
    <property type="term" value="F:phosphorelay sensor kinase activity"/>
    <property type="evidence" value="ECO:0007669"/>
    <property type="project" value="InterPro"/>
</dbReference>
<feature type="transmembrane region" description="Helical" evidence="17">
    <location>
        <begin position="25"/>
        <end position="48"/>
    </location>
</feature>
<dbReference type="RefSeq" id="WP_189510721.1">
    <property type="nucleotide sequence ID" value="NZ_BMXG01000001.1"/>
</dbReference>
<evidence type="ECO:0000256" key="11">
    <source>
        <dbReference type="ARBA" id="ARBA00022989"/>
    </source>
</evidence>
<feature type="domain" description="PAC" evidence="20">
    <location>
        <begin position="395"/>
        <end position="448"/>
    </location>
</feature>
<accession>A0A8J3D8M3</accession>
<evidence type="ECO:0000256" key="14">
    <source>
        <dbReference type="ARBA" id="ARBA00064003"/>
    </source>
</evidence>
<feature type="transmembrane region" description="Helical" evidence="17">
    <location>
        <begin position="293"/>
        <end position="312"/>
    </location>
</feature>
<dbReference type="SUPFAM" id="SSF55785">
    <property type="entry name" value="PYP-like sensor domain (PAS domain)"/>
    <property type="match status" value="1"/>
</dbReference>
<name>A0A8J3D8M3_9BACT</name>
<keyword evidence="5 16" id="KW-0597">Phosphoprotein</keyword>
<feature type="transmembrane region" description="Helical" evidence="17">
    <location>
        <begin position="210"/>
        <end position="231"/>
    </location>
</feature>
<reference evidence="21" key="2">
    <citation type="submission" date="2020-09" db="EMBL/GenBank/DDBJ databases">
        <authorList>
            <person name="Sun Q."/>
            <person name="Kim S."/>
        </authorList>
    </citation>
    <scope>NUCLEOTIDE SEQUENCE</scope>
    <source>
        <strain evidence="21">KCTC 12870</strain>
    </source>
</reference>
<evidence type="ECO:0000256" key="12">
    <source>
        <dbReference type="ARBA" id="ARBA00023012"/>
    </source>
</evidence>
<proteinExistence type="predicted"/>
<feature type="modified residue" description="4-aspartylphosphate" evidence="16">
    <location>
        <position position="938"/>
    </location>
</feature>
<dbReference type="EMBL" id="BMXG01000001">
    <property type="protein sequence ID" value="GHB90236.1"/>
    <property type="molecule type" value="Genomic_DNA"/>
</dbReference>
<dbReference type="InterPro" id="IPR003661">
    <property type="entry name" value="HisK_dim/P_dom"/>
</dbReference>
<evidence type="ECO:0000256" key="4">
    <source>
        <dbReference type="ARBA" id="ARBA00022475"/>
    </source>
</evidence>
<feature type="domain" description="Response regulatory" evidence="19">
    <location>
        <begin position="889"/>
        <end position="1008"/>
    </location>
</feature>
<dbReference type="Pfam" id="PF08448">
    <property type="entry name" value="PAS_4"/>
    <property type="match status" value="1"/>
</dbReference>
<dbReference type="InterPro" id="IPR011006">
    <property type="entry name" value="CheY-like_superfamily"/>
</dbReference>
<feature type="transmembrane region" description="Helical" evidence="17">
    <location>
        <begin position="137"/>
        <end position="159"/>
    </location>
</feature>
<evidence type="ECO:0000259" key="20">
    <source>
        <dbReference type="PROSITE" id="PS50113"/>
    </source>
</evidence>
<protein>
    <recommendedName>
        <fullName evidence="15">Sensory/regulatory protein RpfC</fullName>
        <ecNumber evidence="3">2.7.13.3</ecNumber>
    </recommendedName>
</protein>
<keyword evidence="11 17" id="KW-1133">Transmembrane helix</keyword>
<evidence type="ECO:0000256" key="10">
    <source>
        <dbReference type="ARBA" id="ARBA00022840"/>
    </source>
</evidence>
<evidence type="ECO:0000256" key="1">
    <source>
        <dbReference type="ARBA" id="ARBA00000085"/>
    </source>
</evidence>
<keyword evidence="13 17" id="KW-0472">Membrane</keyword>
<dbReference type="PANTHER" id="PTHR45339">
    <property type="entry name" value="HYBRID SIGNAL TRANSDUCTION HISTIDINE KINASE J"/>
    <property type="match status" value="1"/>
</dbReference>
<dbReference type="CDD" id="cd16922">
    <property type="entry name" value="HATPase_EvgS-ArcB-TorS-like"/>
    <property type="match status" value="1"/>
</dbReference>
<evidence type="ECO:0000256" key="2">
    <source>
        <dbReference type="ARBA" id="ARBA00004651"/>
    </source>
</evidence>
<dbReference type="SMART" id="SM00448">
    <property type="entry name" value="REC"/>
    <property type="match status" value="1"/>
</dbReference>
<dbReference type="CDD" id="cd00082">
    <property type="entry name" value="HisKA"/>
    <property type="match status" value="1"/>
</dbReference>
<dbReference type="InterPro" id="IPR007895">
    <property type="entry name" value="MASE1"/>
</dbReference>
<evidence type="ECO:0000256" key="15">
    <source>
        <dbReference type="ARBA" id="ARBA00068150"/>
    </source>
</evidence>
<dbReference type="NCBIfam" id="TIGR00229">
    <property type="entry name" value="sensory_box"/>
    <property type="match status" value="1"/>
</dbReference>
<dbReference type="AlphaFoldDB" id="A0A8J3D8M3"/>
<dbReference type="PANTHER" id="PTHR45339:SF1">
    <property type="entry name" value="HYBRID SIGNAL TRANSDUCTION HISTIDINE KINASE J"/>
    <property type="match status" value="1"/>
</dbReference>
<reference evidence="21" key="1">
    <citation type="journal article" date="2014" name="Int. J. Syst. Evol. Microbiol.">
        <title>Complete genome sequence of Corynebacterium casei LMG S-19264T (=DSM 44701T), isolated from a smear-ripened cheese.</title>
        <authorList>
            <consortium name="US DOE Joint Genome Institute (JGI-PGF)"/>
            <person name="Walter F."/>
            <person name="Albersmeier A."/>
            <person name="Kalinowski J."/>
            <person name="Ruckert C."/>
        </authorList>
    </citation>
    <scope>NUCLEOTIDE SEQUENCE</scope>
    <source>
        <strain evidence="21">KCTC 12870</strain>
    </source>
</reference>
<dbReference type="PROSITE" id="PS50113">
    <property type="entry name" value="PAC"/>
    <property type="match status" value="1"/>
</dbReference>
<feature type="transmembrane region" description="Helical" evidence="17">
    <location>
        <begin position="179"/>
        <end position="198"/>
    </location>
</feature>
<dbReference type="SUPFAM" id="SSF47384">
    <property type="entry name" value="Homodimeric domain of signal transducing histidine kinase"/>
    <property type="match status" value="1"/>
</dbReference>
<keyword evidence="6" id="KW-0808">Transferase</keyword>
<evidence type="ECO:0000256" key="17">
    <source>
        <dbReference type="SAM" id="Phobius"/>
    </source>
</evidence>
<evidence type="ECO:0000256" key="7">
    <source>
        <dbReference type="ARBA" id="ARBA00022692"/>
    </source>
</evidence>